<dbReference type="SUPFAM" id="SSF46955">
    <property type="entry name" value="Putative DNA-binding domain"/>
    <property type="match status" value="1"/>
</dbReference>
<dbReference type="AlphaFoldDB" id="A0A841KXE1"/>
<dbReference type="PANTHER" id="PTHR30204:SF90">
    <property type="entry name" value="HTH-TYPE TRANSCRIPTIONAL ACTIVATOR MTA"/>
    <property type="match status" value="1"/>
</dbReference>
<sequence length="73" mass="8753">MKKLFLTIKDIVQITGITPRTLYYYDKINLLKPSHKTKNGYRADDRNDLENIQTILFFKEIELTLKEIFNFVQ</sequence>
<dbReference type="RefSeq" id="WP_184312871.1">
    <property type="nucleotide sequence ID" value="NZ_JACHEN010000037.1"/>
</dbReference>
<keyword evidence="1 3" id="KW-0238">DNA-binding</keyword>
<dbReference type="GO" id="GO:0003677">
    <property type="term" value="F:DNA binding"/>
    <property type="evidence" value="ECO:0007669"/>
    <property type="project" value="UniProtKB-KW"/>
</dbReference>
<dbReference type="Gene3D" id="1.10.1660.10">
    <property type="match status" value="1"/>
</dbReference>
<dbReference type="CDD" id="cd01106">
    <property type="entry name" value="HTH_TipAL-Mta"/>
    <property type="match status" value="1"/>
</dbReference>
<name>A0A841KXE1_9FIRM</name>
<dbReference type="PANTHER" id="PTHR30204">
    <property type="entry name" value="REDOX-CYCLING DRUG-SENSING TRANSCRIPTIONAL ACTIVATOR SOXR"/>
    <property type="match status" value="1"/>
</dbReference>
<dbReference type="Pfam" id="PF00376">
    <property type="entry name" value="MerR"/>
    <property type="match status" value="1"/>
</dbReference>
<reference evidence="3 4" key="1">
    <citation type="submission" date="2020-08" db="EMBL/GenBank/DDBJ databases">
        <title>Genomic Encyclopedia of Type Strains, Phase IV (KMG-IV): sequencing the most valuable type-strain genomes for metagenomic binning, comparative biology and taxonomic classification.</title>
        <authorList>
            <person name="Goeker M."/>
        </authorList>
    </citation>
    <scope>NUCLEOTIDE SEQUENCE [LARGE SCALE GENOMIC DNA]</scope>
    <source>
        <strain evidence="3 4">DSM 103526</strain>
    </source>
</reference>
<feature type="domain" description="HTH merR-type" evidence="2">
    <location>
        <begin position="5"/>
        <end position="73"/>
    </location>
</feature>
<evidence type="ECO:0000313" key="4">
    <source>
        <dbReference type="Proteomes" id="UP000579281"/>
    </source>
</evidence>
<gene>
    <name evidence="3" type="ORF">HNQ80_004550</name>
</gene>
<protein>
    <submittedName>
        <fullName evidence="3">DNA-binding transcriptional MerR regulator</fullName>
    </submittedName>
</protein>
<dbReference type="PROSITE" id="PS50937">
    <property type="entry name" value="HTH_MERR_2"/>
    <property type="match status" value="1"/>
</dbReference>
<dbReference type="Proteomes" id="UP000579281">
    <property type="component" value="Unassembled WGS sequence"/>
</dbReference>
<proteinExistence type="predicted"/>
<evidence type="ECO:0000259" key="2">
    <source>
        <dbReference type="PROSITE" id="PS50937"/>
    </source>
</evidence>
<accession>A0A841KXE1</accession>
<dbReference type="InterPro" id="IPR009061">
    <property type="entry name" value="DNA-bd_dom_put_sf"/>
</dbReference>
<keyword evidence="4" id="KW-1185">Reference proteome</keyword>
<evidence type="ECO:0000313" key="3">
    <source>
        <dbReference type="EMBL" id="MBB6218386.1"/>
    </source>
</evidence>
<dbReference type="InterPro" id="IPR000551">
    <property type="entry name" value="MerR-type_HTH_dom"/>
</dbReference>
<dbReference type="SMART" id="SM00422">
    <property type="entry name" value="HTH_MERR"/>
    <property type="match status" value="1"/>
</dbReference>
<evidence type="ECO:0000256" key="1">
    <source>
        <dbReference type="ARBA" id="ARBA00023125"/>
    </source>
</evidence>
<comment type="caution">
    <text evidence="3">The sequence shown here is derived from an EMBL/GenBank/DDBJ whole genome shotgun (WGS) entry which is preliminary data.</text>
</comment>
<dbReference type="GO" id="GO:0003700">
    <property type="term" value="F:DNA-binding transcription factor activity"/>
    <property type="evidence" value="ECO:0007669"/>
    <property type="project" value="InterPro"/>
</dbReference>
<dbReference type="InterPro" id="IPR047057">
    <property type="entry name" value="MerR_fam"/>
</dbReference>
<organism evidence="3 4">
    <name type="scientific">Anaerosolibacter carboniphilus</name>
    <dbReference type="NCBI Taxonomy" id="1417629"/>
    <lineage>
        <taxon>Bacteria</taxon>
        <taxon>Bacillati</taxon>
        <taxon>Bacillota</taxon>
        <taxon>Clostridia</taxon>
        <taxon>Peptostreptococcales</taxon>
        <taxon>Thermotaleaceae</taxon>
        <taxon>Anaerosolibacter</taxon>
    </lineage>
</organism>
<dbReference type="EMBL" id="JACHEN010000037">
    <property type="protein sequence ID" value="MBB6218386.1"/>
    <property type="molecule type" value="Genomic_DNA"/>
</dbReference>